<keyword evidence="1" id="KW-1133">Transmembrane helix</keyword>
<evidence type="ECO:0000256" key="1">
    <source>
        <dbReference type="SAM" id="Phobius"/>
    </source>
</evidence>
<evidence type="ECO:0000313" key="2">
    <source>
        <dbReference type="EMBL" id="KAK8759179.1"/>
    </source>
</evidence>
<organism evidence="2 3">
    <name type="scientific">Amblyomma americanum</name>
    <name type="common">Lone star tick</name>
    <dbReference type="NCBI Taxonomy" id="6943"/>
    <lineage>
        <taxon>Eukaryota</taxon>
        <taxon>Metazoa</taxon>
        <taxon>Ecdysozoa</taxon>
        <taxon>Arthropoda</taxon>
        <taxon>Chelicerata</taxon>
        <taxon>Arachnida</taxon>
        <taxon>Acari</taxon>
        <taxon>Parasitiformes</taxon>
        <taxon>Ixodida</taxon>
        <taxon>Ixodoidea</taxon>
        <taxon>Ixodidae</taxon>
        <taxon>Amblyomminae</taxon>
        <taxon>Amblyomma</taxon>
    </lineage>
</organism>
<protein>
    <recommendedName>
        <fullName evidence="4">Acyltransferase</fullName>
    </recommendedName>
</protein>
<feature type="transmembrane region" description="Helical" evidence="1">
    <location>
        <begin position="31"/>
        <end position="50"/>
    </location>
</feature>
<name>A0AAQ4D9N9_AMBAM</name>
<evidence type="ECO:0000313" key="3">
    <source>
        <dbReference type="Proteomes" id="UP001321473"/>
    </source>
</evidence>
<dbReference type="PANTHER" id="PTHR11161:SF0">
    <property type="entry name" value="O-ACYLTRANSFERASE LIKE PROTEIN"/>
    <property type="match status" value="1"/>
</dbReference>
<dbReference type="InterPro" id="IPR052728">
    <property type="entry name" value="O2_lipid_transport_reg"/>
</dbReference>
<reference evidence="2 3" key="1">
    <citation type="journal article" date="2023" name="Arcadia Sci">
        <title>De novo assembly of a long-read Amblyomma americanum tick genome.</title>
        <authorList>
            <person name="Chou S."/>
            <person name="Poskanzer K.E."/>
            <person name="Rollins M."/>
            <person name="Thuy-Boun P.S."/>
        </authorList>
    </citation>
    <scope>NUCLEOTIDE SEQUENCE [LARGE SCALE GENOMIC DNA]</scope>
    <source>
        <strain evidence="2">F_SG_1</strain>
        <tissue evidence="2">Salivary glands</tissue>
    </source>
</reference>
<dbReference type="EMBL" id="JARKHS020033366">
    <property type="protein sequence ID" value="KAK8759179.1"/>
    <property type="molecule type" value="Genomic_DNA"/>
</dbReference>
<keyword evidence="1" id="KW-0812">Transmembrane</keyword>
<gene>
    <name evidence="2" type="ORF">V5799_003194</name>
</gene>
<accession>A0AAQ4D9N9</accession>
<sequence>MRKSYAKSRNVPRRIAGLLCEFLSWDAFVPLSRLSFGVYLVHSPFFLLTFHISRERIYFSHFFIVTLFFSALVWCFSLSYLLFIACEAPVSRLDKLIFAPRANAARSQECGNRMPASNAKQRSSALPNNVDSVCCESGFAQGEDIEKSKVLIIINGETVCYHL</sequence>
<dbReference type="AlphaFoldDB" id="A0AAQ4D9N9"/>
<keyword evidence="3" id="KW-1185">Reference proteome</keyword>
<proteinExistence type="predicted"/>
<dbReference type="PANTHER" id="PTHR11161">
    <property type="entry name" value="O-ACYLTRANSFERASE"/>
    <property type="match status" value="1"/>
</dbReference>
<dbReference type="Proteomes" id="UP001321473">
    <property type="component" value="Unassembled WGS sequence"/>
</dbReference>
<comment type="caution">
    <text evidence="2">The sequence shown here is derived from an EMBL/GenBank/DDBJ whole genome shotgun (WGS) entry which is preliminary data.</text>
</comment>
<feature type="transmembrane region" description="Helical" evidence="1">
    <location>
        <begin position="62"/>
        <end position="83"/>
    </location>
</feature>
<evidence type="ECO:0008006" key="4">
    <source>
        <dbReference type="Google" id="ProtNLM"/>
    </source>
</evidence>
<keyword evidence="1" id="KW-0472">Membrane</keyword>